<feature type="compositionally biased region" description="Polar residues" evidence="1">
    <location>
        <begin position="79"/>
        <end position="94"/>
    </location>
</feature>
<feature type="compositionally biased region" description="Basic residues" evidence="1">
    <location>
        <begin position="1"/>
        <end position="10"/>
    </location>
</feature>
<protein>
    <submittedName>
        <fullName evidence="2">Uncharacterized protein</fullName>
    </submittedName>
</protein>
<evidence type="ECO:0000313" key="3">
    <source>
        <dbReference type="Proteomes" id="UP000245119"/>
    </source>
</evidence>
<evidence type="ECO:0000313" key="2">
    <source>
        <dbReference type="EMBL" id="PVD21334.1"/>
    </source>
</evidence>
<organism evidence="2 3">
    <name type="scientific">Pomacea canaliculata</name>
    <name type="common">Golden apple snail</name>
    <dbReference type="NCBI Taxonomy" id="400727"/>
    <lineage>
        <taxon>Eukaryota</taxon>
        <taxon>Metazoa</taxon>
        <taxon>Spiralia</taxon>
        <taxon>Lophotrochozoa</taxon>
        <taxon>Mollusca</taxon>
        <taxon>Gastropoda</taxon>
        <taxon>Caenogastropoda</taxon>
        <taxon>Architaenioglossa</taxon>
        <taxon>Ampullarioidea</taxon>
        <taxon>Ampullariidae</taxon>
        <taxon>Pomacea</taxon>
    </lineage>
</organism>
<feature type="compositionally biased region" description="Polar residues" evidence="1">
    <location>
        <begin position="37"/>
        <end position="49"/>
    </location>
</feature>
<accession>A0A2T7NJI6</accession>
<sequence length="233" mass="25724">MCRFRRREASKKKEEQRQKEANQRYAAGLSAVPPSAPTTHPLTRTNTNEAGREDVRAGGKGQGQAPGRYRSFAHVTPTPKDSPNRYSLTGSNPQILDVEPGEQTNESGQFRRYITMEMTPDDLDESSPCPSIYSQGNVIGMTHIPSPTTSIPHSPVEGGYVPGVKYSTAGGQWSRVVLEDPTLVYPYTSSLTRPTPFLGLSKPFQQTAESKYLKSMQALKSMDEEIMRENPAT</sequence>
<dbReference type="AlphaFoldDB" id="A0A2T7NJI6"/>
<evidence type="ECO:0000256" key="1">
    <source>
        <dbReference type="SAM" id="MobiDB-lite"/>
    </source>
</evidence>
<feature type="region of interest" description="Disordered" evidence="1">
    <location>
        <begin position="1"/>
        <end position="105"/>
    </location>
</feature>
<comment type="caution">
    <text evidence="2">The sequence shown here is derived from an EMBL/GenBank/DDBJ whole genome shotgun (WGS) entry which is preliminary data.</text>
</comment>
<feature type="compositionally biased region" description="Basic and acidic residues" evidence="1">
    <location>
        <begin position="11"/>
        <end position="22"/>
    </location>
</feature>
<name>A0A2T7NJI6_POMCA</name>
<gene>
    <name evidence="2" type="ORF">C0Q70_19507</name>
</gene>
<keyword evidence="3" id="KW-1185">Reference proteome</keyword>
<reference evidence="2 3" key="1">
    <citation type="submission" date="2018-04" db="EMBL/GenBank/DDBJ databases">
        <title>The genome of golden apple snail Pomacea canaliculata provides insight into stress tolerance and invasive adaptation.</title>
        <authorList>
            <person name="Liu C."/>
            <person name="Liu B."/>
            <person name="Ren Y."/>
            <person name="Zhang Y."/>
            <person name="Wang H."/>
            <person name="Li S."/>
            <person name="Jiang F."/>
            <person name="Yin L."/>
            <person name="Zhang G."/>
            <person name="Qian W."/>
            <person name="Fan W."/>
        </authorList>
    </citation>
    <scope>NUCLEOTIDE SEQUENCE [LARGE SCALE GENOMIC DNA]</scope>
    <source>
        <strain evidence="2">SZHN2017</strain>
        <tissue evidence="2">Muscle</tissue>
    </source>
</reference>
<proteinExistence type="predicted"/>
<dbReference type="EMBL" id="PZQS01000012">
    <property type="protein sequence ID" value="PVD21334.1"/>
    <property type="molecule type" value="Genomic_DNA"/>
</dbReference>
<dbReference type="Proteomes" id="UP000245119">
    <property type="component" value="Linkage Group LG12"/>
</dbReference>